<comment type="caution">
    <text evidence="1">The sequence shown here is derived from an EMBL/GenBank/DDBJ whole genome shotgun (WGS) entry which is preliminary data.</text>
</comment>
<dbReference type="OrthoDB" id="1365331at2"/>
<dbReference type="AlphaFoldDB" id="A0A0N0IY51"/>
<organism evidence="1 2">
    <name type="scientific">Chryseobacterium indologenes</name>
    <name type="common">Flavobacterium indologenes</name>
    <dbReference type="NCBI Taxonomy" id="253"/>
    <lineage>
        <taxon>Bacteria</taxon>
        <taxon>Pseudomonadati</taxon>
        <taxon>Bacteroidota</taxon>
        <taxon>Flavobacteriia</taxon>
        <taxon>Flavobacteriales</taxon>
        <taxon>Weeksellaceae</taxon>
        <taxon>Chryseobacterium group</taxon>
        <taxon>Chryseobacterium</taxon>
    </lineage>
</organism>
<proteinExistence type="predicted"/>
<evidence type="ECO:0008006" key="3">
    <source>
        <dbReference type="Google" id="ProtNLM"/>
    </source>
</evidence>
<name>A0A0N0IY51_CHRID</name>
<reference evidence="1 2" key="1">
    <citation type="journal article" date="2015" name="Genom Data">
        <title>Draft genome sequence of a multidrug-resistant Chryseobacterium indologenes isolate from Malaysia.</title>
        <authorList>
            <person name="Yu C.Y."/>
            <person name="Ang G.Y."/>
            <person name="Cheng H.J."/>
            <person name="Cheong Y.M."/>
            <person name="Yin W.F."/>
            <person name="Chan K.G."/>
        </authorList>
    </citation>
    <scope>NUCLEOTIDE SEQUENCE [LARGE SCALE GENOMIC DNA]</scope>
    <source>
        <strain evidence="1 2">CI_885</strain>
    </source>
</reference>
<protein>
    <recommendedName>
        <fullName evidence="3">VCBS repeat-containing protein</fullName>
    </recommendedName>
</protein>
<accession>A0A0N0IY51</accession>
<sequence>MAFNPGWAQQKHEKSVQQQLKNGQGTDDVLEALSGQEFITGDFNGDRQPDTLTVSFVSRIDNSPILINTDLDYDQLIQKTVAKKPILELTSDNLQTLHLNKDNFYILGLDLLQNIGNINTFPGDEIAVILKAADWSGINVCSIYTYSRSGWIKIKETEIREEEIPDIRTRKFKPWKR</sequence>
<gene>
    <name evidence="1" type="ORF">AOB46_02265</name>
</gene>
<dbReference type="Proteomes" id="UP000037953">
    <property type="component" value="Unassembled WGS sequence"/>
</dbReference>
<dbReference type="EMBL" id="LJOD01000001">
    <property type="protein sequence ID" value="KPE52841.1"/>
    <property type="molecule type" value="Genomic_DNA"/>
</dbReference>
<evidence type="ECO:0000313" key="2">
    <source>
        <dbReference type="Proteomes" id="UP000037953"/>
    </source>
</evidence>
<reference evidence="2" key="2">
    <citation type="submission" date="2015-09" db="EMBL/GenBank/DDBJ databases">
        <title>Draft genome sequence of a multidrug-resistant Chryseobacterium indologenes isolate from Malaysia.</title>
        <authorList>
            <person name="Yu C.Y."/>
            <person name="Ang G.Y."/>
            <person name="Chan K.-G."/>
        </authorList>
    </citation>
    <scope>NUCLEOTIDE SEQUENCE [LARGE SCALE GENOMIC DNA]</scope>
    <source>
        <strain evidence="2">CI_885</strain>
    </source>
</reference>
<evidence type="ECO:0000313" key="1">
    <source>
        <dbReference type="EMBL" id="KPE52841.1"/>
    </source>
</evidence>
<dbReference type="PATRIC" id="fig|253.9.peg.477"/>
<dbReference type="RefSeq" id="WP_062696408.1">
    <property type="nucleotide sequence ID" value="NZ_LJOD01000001.1"/>
</dbReference>